<dbReference type="SUPFAM" id="SSF52540">
    <property type="entry name" value="P-loop containing nucleoside triphosphate hydrolases"/>
    <property type="match status" value="1"/>
</dbReference>
<dbReference type="Pfam" id="PF13476">
    <property type="entry name" value="AAA_23"/>
    <property type="match status" value="1"/>
</dbReference>
<dbReference type="GO" id="GO:0016460">
    <property type="term" value="C:myosin II complex"/>
    <property type="evidence" value="ECO:0007669"/>
    <property type="project" value="TreeGrafter"/>
</dbReference>
<dbReference type="AlphaFoldDB" id="A0AAW4PUY0"/>
<gene>
    <name evidence="3" type="ORF">EGH21_17590</name>
</gene>
<feature type="coiled-coil region" evidence="1">
    <location>
        <begin position="333"/>
        <end position="496"/>
    </location>
</feature>
<dbReference type="Proteomes" id="UP001430377">
    <property type="component" value="Unassembled WGS sequence"/>
</dbReference>
<dbReference type="EMBL" id="RKLR01000008">
    <property type="protein sequence ID" value="MBX0324843.1"/>
    <property type="molecule type" value="Genomic_DNA"/>
</dbReference>
<name>A0AAW4PUY0_9EURY</name>
<keyword evidence="1" id="KW-0175">Coiled coil</keyword>
<keyword evidence="4" id="KW-1185">Reference proteome</keyword>
<dbReference type="GO" id="GO:0000146">
    <property type="term" value="F:microfilament motor activity"/>
    <property type="evidence" value="ECO:0007669"/>
    <property type="project" value="TreeGrafter"/>
</dbReference>
<comment type="caution">
    <text evidence="3">The sequence shown here is derived from an EMBL/GenBank/DDBJ whole genome shotgun (WGS) entry which is preliminary data.</text>
</comment>
<dbReference type="InterPro" id="IPR027417">
    <property type="entry name" value="P-loop_NTPase"/>
</dbReference>
<dbReference type="PANTHER" id="PTHR45615">
    <property type="entry name" value="MYOSIN HEAVY CHAIN, NON-MUSCLE"/>
    <property type="match status" value="1"/>
</dbReference>
<organism evidence="3 4">
    <name type="scientific">Haloarcula rubra</name>
    <dbReference type="NCBI Taxonomy" id="2487747"/>
    <lineage>
        <taxon>Archaea</taxon>
        <taxon>Methanobacteriati</taxon>
        <taxon>Methanobacteriota</taxon>
        <taxon>Stenosarchaea group</taxon>
        <taxon>Halobacteria</taxon>
        <taxon>Halobacteriales</taxon>
        <taxon>Haloarculaceae</taxon>
        <taxon>Haloarcula</taxon>
    </lineage>
</organism>
<feature type="coiled-coil region" evidence="1">
    <location>
        <begin position="126"/>
        <end position="278"/>
    </location>
</feature>
<evidence type="ECO:0000256" key="1">
    <source>
        <dbReference type="SAM" id="Coils"/>
    </source>
</evidence>
<dbReference type="RefSeq" id="WP_220619766.1">
    <property type="nucleotide sequence ID" value="NZ_RKLR01000008.1"/>
</dbReference>
<proteinExistence type="predicted"/>
<dbReference type="GO" id="GO:0032982">
    <property type="term" value="C:myosin filament"/>
    <property type="evidence" value="ECO:0007669"/>
    <property type="project" value="TreeGrafter"/>
</dbReference>
<evidence type="ECO:0000313" key="4">
    <source>
        <dbReference type="Proteomes" id="UP001430377"/>
    </source>
</evidence>
<dbReference type="NCBIfam" id="NF045487">
    <property type="entry name" value="ASRP"/>
    <property type="match status" value="1"/>
</dbReference>
<dbReference type="Gene3D" id="3.40.50.300">
    <property type="entry name" value="P-loop containing nucleotide triphosphate hydrolases"/>
    <property type="match status" value="2"/>
</dbReference>
<protein>
    <submittedName>
        <fullName evidence="3">AAA family ATPase</fullName>
    </submittedName>
</protein>
<dbReference type="PANTHER" id="PTHR45615:SF40">
    <property type="entry name" value="MYOSIN HEAVY CHAIN, NON-MUSCLE"/>
    <property type="match status" value="1"/>
</dbReference>
<evidence type="ECO:0000259" key="2">
    <source>
        <dbReference type="Pfam" id="PF13476"/>
    </source>
</evidence>
<feature type="domain" description="Rad50/SbcC-type AAA" evidence="2">
    <location>
        <begin position="2"/>
        <end position="239"/>
    </location>
</feature>
<dbReference type="GO" id="GO:0006302">
    <property type="term" value="P:double-strand break repair"/>
    <property type="evidence" value="ECO:0007669"/>
    <property type="project" value="InterPro"/>
</dbReference>
<dbReference type="GO" id="GO:0005737">
    <property type="term" value="C:cytoplasm"/>
    <property type="evidence" value="ECO:0007669"/>
    <property type="project" value="TreeGrafter"/>
</dbReference>
<sequence>MSVSVQNLGGIDTCNVEFGPDVTILTGHNATNRTSLLTAVASALGGSAGALKGDADRGEVTLELDGDTYTRRFIRENSGVRVEGEPYTTDETLVDLFACLLESNPARQAVERGDDLRELVMRPVDIDELQTQIRELEDERCELEERLSTIERQRDRLPDLEQRRTTLEEELEDVEEQLSARRQEIEAHEADREEASAAQDVVETHQETQAKLSDARQELETQQTSLEALRDERDEVEAELEEVDGDVSGEVQEIETELERLRERKRILADAISDLSAIVEFNEELLEGGTKTDELLGRTESDDVTAQLDPTSETIECWTCGSDVKRQEIGERVDEFRDVIEERRADRKAAQERIEEISDRQAQLETLSTKREQLEQRRQEIETEIQDRQDRIAELQEREADLEERVTQLEQEIAETEDLRDSDLLEKYQTVSELEYERGQVEQELTDVRDELQQIEELADERDQLEAQRDELQTELSSLRTRVEDLEREVVEVFNDRMADILELLEYENLERVWIERKTDGSGSGTGIPDSTFDLHVIRTTADGTVYEDTVAHLSESEREVTGLIVALAGYVAHDVYETVPMVLLDSVEAIDASRIARLVEYVADTVPYLIVALLPEDAAALDDKYTRLSADELQT</sequence>
<evidence type="ECO:0000313" key="3">
    <source>
        <dbReference type="EMBL" id="MBX0324843.1"/>
    </source>
</evidence>
<reference evidence="3 4" key="1">
    <citation type="submission" date="2021-06" db="EMBL/GenBank/DDBJ databases">
        <title>Halomicroarcula sp. a new haloarchaeum isolated from saline soil.</title>
        <authorList>
            <person name="Duran-Viseras A."/>
            <person name="Sanchez-Porro C."/>
            <person name="Ventosa A."/>
        </authorList>
    </citation>
    <scope>NUCLEOTIDE SEQUENCE [LARGE SCALE GENOMIC DNA]</scope>
    <source>
        <strain evidence="3 4">F13</strain>
    </source>
</reference>
<dbReference type="InterPro" id="IPR038729">
    <property type="entry name" value="Rad50/SbcC_AAA"/>
</dbReference>
<dbReference type="GO" id="GO:0051015">
    <property type="term" value="F:actin filament binding"/>
    <property type="evidence" value="ECO:0007669"/>
    <property type="project" value="TreeGrafter"/>
</dbReference>
<accession>A0AAW4PUY0</accession>
<dbReference type="GO" id="GO:0016887">
    <property type="term" value="F:ATP hydrolysis activity"/>
    <property type="evidence" value="ECO:0007669"/>
    <property type="project" value="InterPro"/>
</dbReference>